<dbReference type="AlphaFoldDB" id="A0A517YBK9"/>
<dbReference type="NCBIfam" id="TIGR04294">
    <property type="entry name" value="pre_pil_HX9DG"/>
    <property type="match status" value="1"/>
</dbReference>
<dbReference type="Pfam" id="PF07596">
    <property type="entry name" value="SBP_bac_10"/>
    <property type="match status" value="1"/>
</dbReference>
<dbReference type="NCBIfam" id="TIGR02532">
    <property type="entry name" value="IV_pilin_GFxxxE"/>
    <property type="match status" value="1"/>
</dbReference>
<accession>A0A517YBK9</accession>
<name>A0A517YBK9_9BACT</name>
<dbReference type="InterPro" id="IPR045584">
    <property type="entry name" value="Pilin-like"/>
</dbReference>
<gene>
    <name evidence="3" type="primary">xcpT_8</name>
    <name evidence="3" type="ORF">ETAA8_26470</name>
</gene>
<dbReference type="InterPro" id="IPR027558">
    <property type="entry name" value="Pre_pil_HX9DG_C"/>
</dbReference>
<reference evidence="3 4" key="1">
    <citation type="submission" date="2019-02" db="EMBL/GenBank/DDBJ databases">
        <title>Deep-cultivation of Planctomycetes and their phenomic and genomic characterization uncovers novel biology.</title>
        <authorList>
            <person name="Wiegand S."/>
            <person name="Jogler M."/>
            <person name="Boedeker C."/>
            <person name="Pinto D."/>
            <person name="Vollmers J."/>
            <person name="Rivas-Marin E."/>
            <person name="Kohn T."/>
            <person name="Peeters S.H."/>
            <person name="Heuer A."/>
            <person name="Rast P."/>
            <person name="Oberbeckmann S."/>
            <person name="Bunk B."/>
            <person name="Jeske O."/>
            <person name="Meyerdierks A."/>
            <person name="Storesund J.E."/>
            <person name="Kallscheuer N."/>
            <person name="Luecker S."/>
            <person name="Lage O.M."/>
            <person name="Pohl T."/>
            <person name="Merkel B.J."/>
            <person name="Hornburger P."/>
            <person name="Mueller R.-W."/>
            <person name="Bruemmer F."/>
            <person name="Labrenz M."/>
            <person name="Spormann A.M."/>
            <person name="Op den Camp H."/>
            <person name="Overmann J."/>
            <person name="Amann R."/>
            <person name="Jetten M.S.M."/>
            <person name="Mascher T."/>
            <person name="Medema M.H."/>
            <person name="Devos D.P."/>
            <person name="Kaster A.-K."/>
            <person name="Ovreas L."/>
            <person name="Rohde M."/>
            <person name="Galperin M.Y."/>
            <person name="Jogler C."/>
        </authorList>
    </citation>
    <scope>NUCLEOTIDE SEQUENCE [LARGE SCALE GENOMIC DNA]</scope>
    <source>
        <strain evidence="3 4">ETA_A8</strain>
    </source>
</reference>
<feature type="transmembrane region" description="Helical" evidence="1">
    <location>
        <begin position="97"/>
        <end position="124"/>
    </location>
</feature>
<evidence type="ECO:0000313" key="3">
    <source>
        <dbReference type="EMBL" id="QDU27559.1"/>
    </source>
</evidence>
<dbReference type="KEGG" id="aagg:ETAA8_26470"/>
<dbReference type="InterPro" id="IPR012902">
    <property type="entry name" value="N_methyl_site"/>
</dbReference>
<evidence type="ECO:0000256" key="1">
    <source>
        <dbReference type="SAM" id="Phobius"/>
    </source>
</evidence>
<dbReference type="InterPro" id="IPR011453">
    <property type="entry name" value="DUF1559"/>
</dbReference>
<keyword evidence="1" id="KW-0472">Membrane</keyword>
<dbReference type="Proteomes" id="UP000315017">
    <property type="component" value="Chromosome"/>
</dbReference>
<evidence type="ECO:0000313" key="4">
    <source>
        <dbReference type="Proteomes" id="UP000315017"/>
    </source>
</evidence>
<keyword evidence="4" id="KW-1185">Reference proteome</keyword>
<evidence type="ECO:0000259" key="2">
    <source>
        <dbReference type="Pfam" id="PF07596"/>
    </source>
</evidence>
<dbReference type="PANTHER" id="PTHR30093:SF2">
    <property type="entry name" value="TYPE II SECRETION SYSTEM PROTEIN H"/>
    <property type="match status" value="1"/>
</dbReference>
<dbReference type="OrthoDB" id="255848at2"/>
<dbReference type="EMBL" id="CP036274">
    <property type="protein sequence ID" value="QDU27559.1"/>
    <property type="molecule type" value="Genomic_DNA"/>
</dbReference>
<dbReference type="Gene3D" id="3.30.700.10">
    <property type="entry name" value="Glycoprotein, Type 4 Pilin"/>
    <property type="match status" value="1"/>
</dbReference>
<dbReference type="SUPFAM" id="SSF54523">
    <property type="entry name" value="Pili subunits"/>
    <property type="match status" value="1"/>
</dbReference>
<organism evidence="3 4">
    <name type="scientific">Anatilimnocola aggregata</name>
    <dbReference type="NCBI Taxonomy" id="2528021"/>
    <lineage>
        <taxon>Bacteria</taxon>
        <taxon>Pseudomonadati</taxon>
        <taxon>Planctomycetota</taxon>
        <taxon>Planctomycetia</taxon>
        <taxon>Pirellulales</taxon>
        <taxon>Pirellulaceae</taxon>
        <taxon>Anatilimnocola</taxon>
    </lineage>
</organism>
<proteinExistence type="predicted"/>
<dbReference type="Pfam" id="PF07963">
    <property type="entry name" value="N_methyl"/>
    <property type="match status" value="1"/>
</dbReference>
<feature type="domain" description="DUF1559" evidence="2">
    <location>
        <begin position="125"/>
        <end position="384"/>
    </location>
</feature>
<protein>
    <submittedName>
        <fullName evidence="3">Type II secretion system protein G</fullName>
    </submittedName>
</protein>
<dbReference type="PANTHER" id="PTHR30093">
    <property type="entry name" value="GENERAL SECRETION PATHWAY PROTEIN G"/>
    <property type="match status" value="1"/>
</dbReference>
<sequence length="400" mass="44930">MFELRRKLRSRLQHRNRQNFATFNLHRRRSLLSLGETFLAILRNFPATILQSGKRRIPVQIPQSAEPTRPTNMTGQLSRQRRMSSFRQRTKFRDFRLLHGFTLVELLVVIAIIGVLVALLLPAVQSARESARRSTCQNNLKQIGIALHNYHDTFLYFPPGNITLGGCCATPSFTSWSISILPYLEQTALVEKYDFAKNNEDAANQFVREQYIKLYECPSELKTKQKLVPESGPAGTNNIEFMGGSYRGMQGKSDGNGWWDTNQYSNQDKSWAGVLHIYDSGLPIQERIGTVQDGTSNTLMVGEYSTKTHPRRRTFWGYSYTSYNQGAATPQSRVLLNDFDRCVAIGGTGGANPCKRGWGSFHPGGIQFINVDGSARSISPTIDINLFCDLATINGGETSQ</sequence>
<keyword evidence="1" id="KW-1133">Transmembrane helix</keyword>
<keyword evidence="1" id="KW-0812">Transmembrane</keyword>